<evidence type="ECO:0000313" key="7">
    <source>
        <dbReference type="EMBL" id="KAB1216400.1"/>
    </source>
</evidence>
<dbReference type="InterPro" id="IPR003337">
    <property type="entry name" value="Trehalose_PPase"/>
</dbReference>
<feature type="compositionally biased region" description="Polar residues" evidence="6">
    <location>
        <begin position="1"/>
        <end position="10"/>
    </location>
</feature>
<name>A0A6A1W0T1_9ROSI</name>
<dbReference type="SUPFAM" id="SSF53756">
    <property type="entry name" value="UDP-Glycosyltransferase/glycogen phosphorylase"/>
    <property type="match status" value="1"/>
</dbReference>
<dbReference type="Gene3D" id="3.40.50.2000">
    <property type="entry name" value="Glycogen Phosphorylase B"/>
    <property type="match status" value="2"/>
</dbReference>
<evidence type="ECO:0000313" key="8">
    <source>
        <dbReference type="Proteomes" id="UP000516437"/>
    </source>
</evidence>
<gene>
    <name evidence="7" type="ORF">CJ030_MR4G004600</name>
</gene>
<evidence type="ECO:0000256" key="6">
    <source>
        <dbReference type="SAM" id="MobiDB-lite"/>
    </source>
</evidence>
<dbReference type="Gene3D" id="3.40.50.1000">
    <property type="entry name" value="HAD superfamily/HAD-like"/>
    <property type="match status" value="1"/>
</dbReference>
<dbReference type="GO" id="GO:0004805">
    <property type="term" value="F:trehalose-phosphatase activity"/>
    <property type="evidence" value="ECO:0007669"/>
    <property type="project" value="TreeGrafter"/>
</dbReference>
<dbReference type="CDD" id="cd03788">
    <property type="entry name" value="GT20_TPS"/>
    <property type="match status" value="1"/>
</dbReference>
<evidence type="ECO:0000256" key="5">
    <source>
        <dbReference type="ARBA" id="ARBA00022679"/>
    </source>
</evidence>
<organism evidence="7 8">
    <name type="scientific">Morella rubra</name>
    <name type="common">Chinese bayberry</name>
    <dbReference type="NCBI Taxonomy" id="262757"/>
    <lineage>
        <taxon>Eukaryota</taxon>
        <taxon>Viridiplantae</taxon>
        <taxon>Streptophyta</taxon>
        <taxon>Embryophyta</taxon>
        <taxon>Tracheophyta</taxon>
        <taxon>Spermatophyta</taxon>
        <taxon>Magnoliopsida</taxon>
        <taxon>eudicotyledons</taxon>
        <taxon>Gunneridae</taxon>
        <taxon>Pentapetalae</taxon>
        <taxon>rosids</taxon>
        <taxon>fabids</taxon>
        <taxon>Fagales</taxon>
        <taxon>Myricaceae</taxon>
        <taxon>Morella</taxon>
    </lineage>
</organism>
<accession>A0A6A1W0T1</accession>
<dbReference type="Proteomes" id="UP000516437">
    <property type="component" value="Chromosome 4"/>
</dbReference>
<dbReference type="AlphaFoldDB" id="A0A6A1W0T1"/>
<dbReference type="Pfam" id="PF00982">
    <property type="entry name" value="Glyco_transf_20"/>
    <property type="match status" value="1"/>
</dbReference>
<dbReference type="Pfam" id="PF02358">
    <property type="entry name" value="Trehalose_PPase"/>
    <property type="match status" value="1"/>
</dbReference>
<dbReference type="InterPro" id="IPR023214">
    <property type="entry name" value="HAD_sf"/>
</dbReference>
<dbReference type="NCBIfam" id="NF011071">
    <property type="entry name" value="PRK14501.1"/>
    <property type="match status" value="1"/>
</dbReference>
<dbReference type="EMBL" id="RXIC02000022">
    <property type="protein sequence ID" value="KAB1216400.1"/>
    <property type="molecule type" value="Genomic_DNA"/>
</dbReference>
<feature type="compositionally biased region" description="Polar residues" evidence="6">
    <location>
        <begin position="896"/>
        <end position="908"/>
    </location>
</feature>
<dbReference type="EC" id="2.4.1.15" evidence="3"/>
<dbReference type="FunFam" id="3.40.50.2000:FF:000039">
    <property type="entry name" value="alpha,alpha-trehalose-phosphate synthase [UDP-forming] 1-like"/>
    <property type="match status" value="1"/>
</dbReference>
<dbReference type="Gene3D" id="3.30.70.1020">
    <property type="entry name" value="Trehalose-6-phosphate phosphatase related protein, domain 2"/>
    <property type="match status" value="1"/>
</dbReference>
<dbReference type="PANTHER" id="PTHR10788">
    <property type="entry name" value="TREHALOSE-6-PHOSPHATE SYNTHASE"/>
    <property type="match status" value="1"/>
</dbReference>
<comment type="similarity">
    <text evidence="1">In the N-terminal section; belongs to the glycosyltransferase 20 family.</text>
</comment>
<feature type="region of interest" description="Disordered" evidence="6">
    <location>
        <begin position="869"/>
        <end position="908"/>
    </location>
</feature>
<keyword evidence="8" id="KW-1185">Reference proteome</keyword>
<protein>
    <recommendedName>
        <fullName evidence="3">alpha,alpha-trehalose-phosphate synthase (UDP-forming)</fullName>
        <ecNumber evidence="3">2.4.1.15</ecNumber>
    </recommendedName>
</protein>
<dbReference type="NCBIfam" id="TIGR02400">
    <property type="entry name" value="trehalose_OtsA"/>
    <property type="match status" value="1"/>
</dbReference>
<dbReference type="InterPro" id="IPR001830">
    <property type="entry name" value="Glyco_trans_20"/>
</dbReference>
<feature type="compositionally biased region" description="Basic and acidic residues" evidence="6">
    <location>
        <begin position="15"/>
        <end position="28"/>
    </location>
</feature>
<dbReference type="FunFam" id="3.40.50.2000:FF:000046">
    <property type="entry name" value="alpha,alpha-trehalose-phosphate synthase [UDP-forming] 1"/>
    <property type="match status" value="1"/>
</dbReference>
<proteinExistence type="inferred from homology"/>
<dbReference type="GO" id="GO:0003825">
    <property type="term" value="F:alpha,alpha-trehalose-phosphate synthase (UDP-forming) activity"/>
    <property type="evidence" value="ECO:0007669"/>
    <property type="project" value="UniProtKB-EC"/>
</dbReference>
<dbReference type="SUPFAM" id="SSF56784">
    <property type="entry name" value="HAD-like"/>
    <property type="match status" value="1"/>
</dbReference>
<dbReference type="GO" id="GO:0005829">
    <property type="term" value="C:cytosol"/>
    <property type="evidence" value="ECO:0007669"/>
    <property type="project" value="TreeGrafter"/>
</dbReference>
<comment type="caution">
    <text evidence="7">The sequence shown here is derived from an EMBL/GenBank/DDBJ whole genome shotgun (WGS) entry which is preliminary data.</text>
</comment>
<evidence type="ECO:0000256" key="1">
    <source>
        <dbReference type="ARBA" id="ARBA00005409"/>
    </source>
</evidence>
<feature type="region of interest" description="Disordered" evidence="6">
    <location>
        <begin position="1"/>
        <end position="89"/>
    </location>
</feature>
<evidence type="ECO:0000256" key="2">
    <source>
        <dbReference type="ARBA" id="ARBA00006330"/>
    </source>
</evidence>
<dbReference type="OrthoDB" id="755951at2759"/>
<dbReference type="PANTHER" id="PTHR10788:SF130">
    <property type="entry name" value="ALPHA,ALPHA-TREHALOSE-PHOSPHATE SYNTHASE [UDP-FORMING] 1"/>
    <property type="match status" value="1"/>
</dbReference>
<dbReference type="CDD" id="cd01627">
    <property type="entry name" value="HAD_TPP"/>
    <property type="match status" value="1"/>
</dbReference>
<dbReference type="InterPro" id="IPR012766">
    <property type="entry name" value="Trehalose_OtsA"/>
</dbReference>
<keyword evidence="5" id="KW-0808">Transferase</keyword>
<dbReference type="GO" id="GO:0005992">
    <property type="term" value="P:trehalose biosynthetic process"/>
    <property type="evidence" value="ECO:0007669"/>
    <property type="project" value="InterPro"/>
</dbReference>
<sequence length="962" mass="108077">MPGNKCNGSANHIPGRVERLLRVREQRKNNRASHSNEATDSPRGSELFEPDLRLREDENGGVSHENGGVSHVEKHSDGSGAARLLSEESEDRRPFRQRLLVVANRLPVSAVRRGEDSWSLEISAGGLVTALLEEPNPYSDDFFKGVKEFEARWIGWAGVNVPDEVGQKALTRALAEKLLNSANDVYRVLQKCIPVFLDEEIVHQYYNGYCNNILWPLFHYLGLPQEDRLATTRSFQSQFAAYKKANQMFADVVNKHYEEGDVVWCHDYHLMFLPKCLKEYNSEMKVGWFLHTPFPSSEIHRTLPSRSELLRSVLAADLVGFHTYDYARHFVSACTRILGLEGTREGVEDQGRLTRVAAFPIGIDSHRFISALEALPVQDHIRELAERFKGRKVMLGVDRLDMIKGIPQKILAFEKFLEENPNWRDKVVLLQIAVPTRTDVPEYQKLTSQVHEIVGRINGRFGTLSAVPIHHLDRSLDFHALCALYAITDVALVTSLRDGMNLVSYEFVACQDAKKGVLILSEFAGAAQSLGAGAILVNPWNITEVAASIAQALNMPADEREKRHKHNFKHVISHTAQEWAETFVSELNDTVVEAQLRTRQVPPLLPVNMAINRYLQSNNRLLILGFNATLTEPVDTPGSRGDQIKEMELKVHPGLKEPLKELCSDPKTTVVVLSGSDRTNFGEYDMWLAAENGMFLRCTKGKWMTTMPEHLTMDWADSVKHVFEYFTERTPRSHFEQRETSLVWNYKYADVEFGRLQARDMLQHLWTGPISNASVDVVQGGRSVEVRAVGVTKGAAIDRILAEIVHSKSMTTAIDYVLCIGHFLAKDEDVYTFFEPELPSDPIGIARTKATDGLKLTGDRRSPLKLAASRSIPKSYHSRTPRPLPNPEVRDLIGGSKSSHTGRRTSSSPEKISWNVLDLKGENYFSCAVGRTRTTARYILGSSDDVVSFLKELADVSLSSSP</sequence>
<keyword evidence="4" id="KW-0328">Glycosyltransferase</keyword>
<dbReference type="InterPro" id="IPR036412">
    <property type="entry name" value="HAD-like_sf"/>
</dbReference>
<comment type="similarity">
    <text evidence="2">In the C-terminal section; belongs to the trehalose phosphatase family.</text>
</comment>
<evidence type="ECO:0000256" key="3">
    <source>
        <dbReference type="ARBA" id="ARBA00012538"/>
    </source>
</evidence>
<dbReference type="FunFam" id="3.30.70.1020:FF:000001">
    <property type="entry name" value="Alpha,alpha-trehalose-phosphate synthase [UDP-forming] 1"/>
    <property type="match status" value="1"/>
</dbReference>
<evidence type="ECO:0000256" key="4">
    <source>
        <dbReference type="ARBA" id="ARBA00022676"/>
    </source>
</evidence>
<reference evidence="7 8" key="1">
    <citation type="journal article" date="2019" name="Plant Biotechnol. J.">
        <title>The red bayberry genome and genetic basis of sex determination.</title>
        <authorList>
            <person name="Jia H.M."/>
            <person name="Jia H.J."/>
            <person name="Cai Q.L."/>
            <person name="Wang Y."/>
            <person name="Zhao H.B."/>
            <person name="Yang W.F."/>
            <person name="Wang G.Y."/>
            <person name="Li Y.H."/>
            <person name="Zhan D.L."/>
            <person name="Shen Y.T."/>
            <person name="Niu Q.F."/>
            <person name="Chang L."/>
            <person name="Qiu J."/>
            <person name="Zhao L."/>
            <person name="Xie H.B."/>
            <person name="Fu W.Y."/>
            <person name="Jin J."/>
            <person name="Li X.W."/>
            <person name="Jiao Y."/>
            <person name="Zhou C.C."/>
            <person name="Tu T."/>
            <person name="Chai C.Y."/>
            <person name="Gao J.L."/>
            <person name="Fan L.J."/>
            <person name="van de Weg E."/>
            <person name="Wang J.Y."/>
            <person name="Gao Z.S."/>
        </authorList>
    </citation>
    <scope>NUCLEOTIDE SEQUENCE [LARGE SCALE GENOMIC DNA]</scope>
    <source>
        <tissue evidence="7">Leaves</tissue>
    </source>
</reference>